<evidence type="ECO:0000313" key="4">
    <source>
        <dbReference type="EMBL" id="AZN39034.1"/>
    </source>
</evidence>
<organism evidence="4 5">
    <name type="scientific">Paenibacillus albus</name>
    <dbReference type="NCBI Taxonomy" id="2495582"/>
    <lineage>
        <taxon>Bacteria</taxon>
        <taxon>Bacillati</taxon>
        <taxon>Bacillota</taxon>
        <taxon>Bacilli</taxon>
        <taxon>Bacillales</taxon>
        <taxon>Paenibacillaceae</taxon>
        <taxon>Paenibacillus</taxon>
    </lineage>
</organism>
<keyword evidence="5" id="KW-1185">Reference proteome</keyword>
<dbReference type="OrthoDB" id="9811413at2"/>
<evidence type="ECO:0000256" key="1">
    <source>
        <dbReference type="ARBA" id="ARBA00008635"/>
    </source>
</evidence>
<feature type="binding site" evidence="3">
    <location>
        <position position="125"/>
    </location>
    <ligand>
        <name>a divalent metal cation</name>
        <dbReference type="ChEBI" id="CHEBI:60240"/>
    </ligand>
</feature>
<dbReference type="PANTHER" id="PTHR37302:SF1">
    <property type="entry name" value="PROTEIN DINB"/>
    <property type="match status" value="1"/>
</dbReference>
<dbReference type="GO" id="GO:0046872">
    <property type="term" value="F:metal ion binding"/>
    <property type="evidence" value="ECO:0007669"/>
    <property type="project" value="UniProtKB-KW"/>
</dbReference>
<feature type="binding site" evidence="3">
    <location>
        <position position="38"/>
    </location>
    <ligand>
        <name>a divalent metal cation</name>
        <dbReference type="ChEBI" id="CHEBI:60240"/>
    </ligand>
</feature>
<name>A0A3Q8X2M3_9BACL</name>
<accession>A0A3Q8X2M3</accession>
<dbReference type="Proteomes" id="UP000272528">
    <property type="component" value="Chromosome"/>
</dbReference>
<dbReference type="RefSeq" id="WP_126012977.1">
    <property type="nucleotide sequence ID" value="NZ_CP034437.1"/>
</dbReference>
<dbReference type="InterPro" id="IPR034660">
    <property type="entry name" value="DinB/YfiT-like"/>
</dbReference>
<evidence type="ECO:0000256" key="3">
    <source>
        <dbReference type="PIRSR" id="PIRSR607837-1"/>
    </source>
</evidence>
<dbReference type="SUPFAM" id="SSF109854">
    <property type="entry name" value="DinB/YfiT-like putative metalloenzymes"/>
    <property type="match status" value="1"/>
</dbReference>
<gene>
    <name evidence="4" type="ORF">EJC50_04645</name>
</gene>
<dbReference type="InterPro" id="IPR007837">
    <property type="entry name" value="DinB"/>
</dbReference>
<sequence>MQTLKRMIEHQIWADQLLLAALRANGGKPADAVKLMRHLATAEQVWVTRLNGESSAHLQLWSDEADLNALEELLASNEASYRAYMDSLTEEKLDEMIAYANQSGTPFSTSVRDILSQVVLHGQYHRGQINRALKEAGGTPQALDYILYSRMQQA</sequence>
<proteinExistence type="inferred from homology"/>
<comment type="similarity">
    <text evidence="1">Belongs to the DinB family.</text>
</comment>
<protein>
    <submittedName>
        <fullName evidence="4">DUF664 domain-containing protein</fullName>
    </submittedName>
</protein>
<keyword evidence="2 3" id="KW-0479">Metal-binding</keyword>
<dbReference type="AlphaFoldDB" id="A0A3Q8X2M3"/>
<dbReference type="Pfam" id="PF05163">
    <property type="entry name" value="DinB"/>
    <property type="match status" value="1"/>
</dbReference>
<evidence type="ECO:0000256" key="2">
    <source>
        <dbReference type="ARBA" id="ARBA00022723"/>
    </source>
</evidence>
<dbReference type="KEGG" id="palb:EJC50_04645"/>
<reference evidence="5" key="1">
    <citation type="submission" date="2018-12" db="EMBL/GenBank/DDBJ databases">
        <title>Genome sequence of Peanibacillus sp.</title>
        <authorList>
            <person name="Subramani G."/>
            <person name="Srinivasan S."/>
            <person name="Kim M.K."/>
        </authorList>
    </citation>
    <scope>NUCLEOTIDE SEQUENCE [LARGE SCALE GENOMIC DNA]</scope>
    <source>
        <strain evidence="5">18JY67-1</strain>
    </source>
</reference>
<dbReference type="Gene3D" id="1.20.120.450">
    <property type="entry name" value="dinb family like domain"/>
    <property type="match status" value="1"/>
</dbReference>
<dbReference type="EMBL" id="CP034437">
    <property type="protein sequence ID" value="AZN39034.1"/>
    <property type="molecule type" value="Genomic_DNA"/>
</dbReference>
<feature type="binding site" evidence="3">
    <location>
        <position position="121"/>
    </location>
    <ligand>
        <name>a divalent metal cation</name>
        <dbReference type="ChEBI" id="CHEBI:60240"/>
    </ligand>
</feature>
<dbReference type="PANTHER" id="PTHR37302">
    <property type="entry name" value="SLR1116 PROTEIN"/>
    <property type="match status" value="1"/>
</dbReference>
<evidence type="ECO:0000313" key="5">
    <source>
        <dbReference type="Proteomes" id="UP000272528"/>
    </source>
</evidence>